<dbReference type="AlphaFoldDB" id="A0A6L2P938"/>
<name>A0A6L2P938_TANCI</name>
<accession>A0A6L2P938</accession>
<reference evidence="2" key="1">
    <citation type="journal article" date="2019" name="Sci. Rep.">
        <title>Draft genome of Tanacetum cinerariifolium, the natural source of mosquito coil.</title>
        <authorList>
            <person name="Yamashiro T."/>
            <person name="Shiraishi A."/>
            <person name="Satake H."/>
            <person name="Nakayama K."/>
        </authorList>
    </citation>
    <scope>NUCLEOTIDE SEQUENCE</scope>
</reference>
<comment type="caution">
    <text evidence="2">The sequence shown here is derived from an EMBL/GenBank/DDBJ whole genome shotgun (WGS) entry which is preliminary data.</text>
</comment>
<protein>
    <submittedName>
        <fullName evidence="2">Uncharacterized protein</fullName>
    </submittedName>
</protein>
<sequence>MIWKTPRIGPQNALGISADENAPVQLTLLVRDGATKNDFEITAADTLLSILVKIKHEMCVERGHIWSNVAMGFTSMDLTLTRMEAGTEDQLAANAIAEFIVVEATDYVGGGLGGPSGEEEGGGNADGEVSEDDLLGNDGGCGGVRGGGRSRGGSRGGVRGHGDGRGNRRG</sequence>
<organism evidence="2">
    <name type="scientific">Tanacetum cinerariifolium</name>
    <name type="common">Dalmatian daisy</name>
    <name type="synonym">Chrysanthemum cinerariifolium</name>
    <dbReference type="NCBI Taxonomy" id="118510"/>
    <lineage>
        <taxon>Eukaryota</taxon>
        <taxon>Viridiplantae</taxon>
        <taxon>Streptophyta</taxon>
        <taxon>Embryophyta</taxon>
        <taxon>Tracheophyta</taxon>
        <taxon>Spermatophyta</taxon>
        <taxon>Magnoliopsida</taxon>
        <taxon>eudicotyledons</taxon>
        <taxon>Gunneridae</taxon>
        <taxon>Pentapetalae</taxon>
        <taxon>asterids</taxon>
        <taxon>campanulids</taxon>
        <taxon>Asterales</taxon>
        <taxon>Asteraceae</taxon>
        <taxon>Asteroideae</taxon>
        <taxon>Anthemideae</taxon>
        <taxon>Anthemidinae</taxon>
        <taxon>Tanacetum</taxon>
    </lineage>
</organism>
<dbReference type="EMBL" id="BKCJ010010915">
    <property type="protein sequence ID" value="GEU93722.1"/>
    <property type="molecule type" value="Genomic_DNA"/>
</dbReference>
<evidence type="ECO:0000313" key="2">
    <source>
        <dbReference type="EMBL" id="GEU93722.1"/>
    </source>
</evidence>
<feature type="compositionally biased region" description="Gly residues" evidence="1">
    <location>
        <begin position="137"/>
        <end position="159"/>
    </location>
</feature>
<feature type="region of interest" description="Disordered" evidence="1">
    <location>
        <begin position="111"/>
        <end position="170"/>
    </location>
</feature>
<feature type="compositionally biased region" description="Basic and acidic residues" evidence="1">
    <location>
        <begin position="160"/>
        <end position="170"/>
    </location>
</feature>
<gene>
    <name evidence="2" type="ORF">Tci_065700</name>
</gene>
<proteinExistence type="predicted"/>
<evidence type="ECO:0000256" key="1">
    <source>
        <dbReference type="SAM" id="MobiDB-lite"/>
    </source>
</evidence>